<evidence type="ECO:0000259" key="9">
    <source>
        <dbReference type="PROSITE" id="PS51192"/>
    </source>
</evidence>
<keyword evidence="4" id="KW-0378">Hydrolase</keyword>
<dbReference type="Proteomes" id="UP000694864">
    <property type="component" value="Chromosome 11"/>
</dbReference>
<dbReference type="PROSITE" id="PS51194">
    <property type="entry name" value="HELICASE_CTER"/>
    <property type="match status" value="1"/>
</dbReference>
<dbReference type="SUPFAM" id="SSF52540">
    <property type="entry name" value="P-loop containing nucleoside triphosphate hydrolases"/>
    <property type="match status" value="2"/>
</dbReference>
<evidence type="ECO:0000313" key="11">
    <source>
        <dbReference type="Proteomes" id="UP000694864"/>
    </source>
</evidence>
<dbReference type="PROSITE" id="PS50013">
    <property type="entry name" value="CHROMO_2"/>
    <property type="match status" value="1"/>
</dbReference>
<dbReference type="InterPro" id="IPR038718">
    <property type="entry name" value="SNF2-like_sf"/>
</dbReference>
<organism evidence="11 12">
    <name type="scientific">Camelina sativa</name>
    <name type="common">False flax</name>
    <name type="synonym">Myagrum sativum</name>
    <dbReference type="NCBI Taxonomy" id="90675"/>
    <lineage>
        <taxon>Eukaryota</taxon>
        <taxon>Viridiplantae</taxon>
        <taxon>Streptophyta</taxon>
        <taxon>Embryophyta</taxon>
        <taxon>Tracheophyta</taxon>
        <taxon>Spermatophyta</taxon>
        <taxon>Magnoliopsida</taxon>
        <taxon>eudicotyledons</taxon>
        <taxon>Gunneridae</taxon>
        <taxon>Pentapetalae</taxon>
        <taxon>rosids</taxon>
        <taxon>malvids</taxon>
        <taxon>Brassicales</taxon>
        <taxon>Brassicaceae</taxon>
        <taxon>Camelineae</taxon>
        <taxon>Camelina</taxon>
    </lineage>
</organism>
<dbReference type="InterPro" id="IPR049730">
    <property type="entry name" value="SNF2/RAD54-like_C"/>
</dbReference>
<dbReference type="Gene3D" id="3.40.50.300">
    <property type="entry name" value="P-loop containing nucleotide triphosphate hydrolases"/>
    <property type="match status" value="1"/>
</dbReference>
<dbReference type="PANTHER" id="PTHR45623">
    <property type="entry name" value="CHROMODOMAIN-HELICASE-DNA-BINDING PROTEIN 3-RELATED-RELATED"/>
    <property type="match status" value="1"/>
</dbReference>
<evidence type="ECO:0000256" key="4">
    <source>
        <dbReference type="ARBA" id="ARBA00022801"/>
    </source>
</evidence>
<keyword evidence="6" id="KW-0539">Nucleus</keyword>
<keyword evidence="3" id="KW-0547">Nucleotide-binding</keyword>
<evidence type="ECO:0000256" key="7">
    <source>
        <dbReference type="SAM" id="MobiDB-lite"/>
    </source>
</evidence>
<dbReference type="InterPro" id="IPR000330">
    <property type="entry name" value="SNF2_N"/>
</dbReference>
<dbReference type="InterPro" id="IPR027417">
    <property type="entry name" value="P-loop_NTPase"/>
</dbReference>
<dbReference type="InterPro" id="IPR009463">
    <property type="entry name" value="DUF1087"/>
</dbReference>
<feature type="region of interest" description="Disordered" evidence="7">
    <location>
        <begin position="1"/>
        <end position="28"/>
    </location>
</feature>
<dbReference type="Gene3D" id="3.40.50.10810">
    <property type="entry name" value="Tandem AAA-ATPase domain"/>
    <property type="match status" value="1"/>
</dbReference>
<dbReference type="SMART" id="SM01146">
    <property type="entry name" value="DUF1086"/>
    <property type="match status" value="1"/>
</dbReference>
<dbReference type="Pfam" id="PF00176">
    <property type="entry name" value="SNF2-rel_dom"/>
    <property type="match status" value="1"/>
</dbReference>
<reference evidence="12" key="2">
    <citation type="submission" date="2025-08" db="UniProtKB">
        <authorList>
            <consortium name="RefSeq"/>
        </authorList>
    </citation>
    <scope>IDENTIFICATION</scope>
    <source>
        <tissue evidence="12">Leaf</tissue>
    </source>
</reference>
<feature type="region of interest" description="Disordered" evidence="7">
    <location>
        <begin position="863"/>
        <end position="936"/>
    </location>
</feature>
<dbReference type="InterPro" id="IPR000953">
    <property type="entry name" value="Chromo/chromo_shadow_dom"/>
</dbReference>
<evidence type="ECO:0000256" key="5">
    <source>
        <dbReference type="ARBA" id="ARBA00022840"/>
    </source>
</evidence>
<evidence type="ECO:0000256" key="6">
    <source>
        <dbReference type="ARBA" id="ARBA00023242"/>
    </source>
</evidence>
<dbReference type="CDD" id="cd18659">
    <property type="entry name" value="CD2_tandem"/>
    <property type="match status" value="1"/>
</dbReference>
<feature type="region of interest" description="Disordered" evidence="7">
    <location>
        <begin position="41"/>
        <end position="66"/>
    </location>
</feature>
<dbReference type="PANTHER" id="PTHR45623:SF17">
    <property type="entry name" value="CHROMODOMAIN-HELICASE-DNA-BINDING PROTEIN 3-RELATED"/>
    <property type="match status" value="1"/>
</dbReference>
<keyword evidence="11" id="KW-1185">Reference proteome</keyword>
<dbReference type="InterPro" id="IPR016197">
    <property type="entry name" value="Chromo-like_dom_sf"/>
</dbReference>
<dbReference type="SMART" id="SM01147">
    <property type="entry name" value="DUF1087"/>
    <property type="match status" value="1"/>
</dbReference>
<feature type="domain" description="Chromo" evidence="8">
    <location>
        <begin position="184"/>
        <end position="243"/>
    </location>
</feature>
<dbReference type="InterPro" id="IPR014001">
    <property type="entry name" value="Helicase_ATP-bd"/>
</dbReference>
<gene>
    <name evidence="12" type="primary">LOC104727627</name>
</gene>
<dbReference type="Pfam" id="PF06465">
    <property type="entry name" value="DUF1087"/>
    <property type="match status" value="1"/>
</dbReference>
<name>A0ABM1QKL6_CAMSA</name>
<dbReference type="Gene3D" id="2.40.50.40">
    <property type="match status" value="2"/>
</dbReference>
<keyword evidence="2" id="KW-0677">Repeat</keyword>
<dbReference type="InterPro" id="IPR001650">
    <property type="entry name" value="Helicase_C-like"/>
</dbReference>
<dbReference type="Pfam" id="PF06461">
    <property type="entry name" value="CHDII_SANT-like"/>
    <property type="match status" value="1"/>
</dbReference>
<evidence type="ECO:0000313" key="12">
    <source>
        <dbReference type="RefSeq" id="XP_019087304.1"/>
    </source>
</evidence>
<dbReference type="RefSeq" id="XP_019087304.1">
    <property type="nucleotide sequence ID" value="XM_019231759.1"/>
</dbReference>
<evidence type="ECO:0000259" key="8">
    <source>
        <dbReference type="PROSITE" id="PS50013"/>
    </source>
</evidence>
<protein>
    <submittedName>
        <fullName evidence="12">CHD3-type chromatin-remodeling factor CHR7-like</fullName>
    </submittedName>
</protein>
<dbReference type="InterPro" id="IPR023780">
    <property type="entry name" value="Chromo_domain"/>
</dbReference>
<reference evidence="11" key="1">
    <citation type="journal article" date="2014" name="Nat. Commun.">
        <title>The emerging biofuel crop Camelina sativa retains a highly undifferentiated hexaploid genome structure.</title>
        <authorList>
            <person name="Kagale S."/>
            <person name="Koh C."/>
            <person name="Nixon J."/>
            <person name="Bollina V."/>
            <person name="Clarke W.E."/>
            <person name="Tuteja R."/>
            <person name="Spillane C."/>
            <person name="Robinson S.J."/>
            <person name="Links M.G."/>
            <person name="Clarke C."/>
            <person name="Higgins E.E."/>
            <person name="Huebert T."/>
            <person name="Sharpe A.G."/>
            <person name="Parkin I.A."/>
        </authorList>
    </citation>
    <scope>NUCLEOTIDE SEQUENCE [LARGE SCALE GENOMIC DNA]</scope>
    <source>
        <strain evidence="11">cv. DH55</strain>
    </source>
</reference>
<feature type="domain" description="Helicase C-terminal" evidence="10">
    <location>
        <begin position="574"/>
        <end position="726"/>
    </location>
</feature>
<evidence type="ECO:0000256" key="3">
    <source>
        <dbReference type="ARBA" id="ARBA00022741"/>
    </source>
</evidence>
<feature type="domain" description="Helicase ATP-binding" evidence="9">
    <location>
        <begin position="279"/>
        <end position="446"/>
    </location>
</feature>
<dbReference type="SMART" id="SM00487">
    <property type="entry name" value="DEXDc"/>
    <property type="match status" value="1"/>
</dbReference>
<dbReference type="CDD" id="cd18793">
    <property type="entry name" value="SF2_C_SNF"/>
    <property type="match status" value="1"/>
</dbReference>
<sequence>MVTSSERKLRVRSGPKPNYTMDDMDEDGFEDYDERKSIEREMVTSSERKLRVRSGPKPIYTMDDMDEDSLEDNDEYFERKSEEVCRLGEIDKFLNREFLPMASNDPDSENGEPSQVPVKQYLVKWKRLSYLHCSWVTEQEFEKAYKSHPRQKLKARVNKFNAVMDSTSSHNGGDEFIAIHPEWTTVDRILACREEDDGKEYLVKFKGLNYDETYWEAESDISAFQNEIQKFEDINSGTRRDKYVENERDQTEFKDFDHTPEFLKGTLYKYQLEGLNFLRYSWSKGTHVILADEMGLGKTIQGIAFLATLFEENQAPHLVVAPLSTLRNWEREFTTWTPQLNVVMYTGTSEARRVIREHEFYLGNNIIKFDVLLTSYEMINGDTAFMKPIKWNCMIVDEGHRLKNMNSKLFYSLKQYTSKHRVLLTGTPLQNNLDELFFLMHFLDETKFGSLEEFQKDYKYINQEEHISKLHQMLAPHLLRRLKKDVLKEDELPSKKELILRVDLSSQQKHLYKAVLTRNYQILAKKGGGKVANVLMELRKVCSHPYLLDGVEPTFVNADEDFKQLLEASGKLQLLDKMMVKLKEQGHRVLIYSQFQRTLDLFQDYCSYKNWSYERIDGKVDGAERQVRIDRFNAENSNRFCFLLSTRAGGIGINLATADTVIIYDSDWNPHVDIQAMARAHRLGQTSKVIVYRLVHRHTVEEKIIQIAKKKMLLQHLVVGKLKQPQLTQDELDEIVKHGSKELFSEKHDDEAENSGKIHYDDAAIDKLLDRECIVAEEGDEEENDFLKAFKVANYEYIDENEAAAAAVEEAQAIENKSSAKTADSRSHWEELLKDKHEVHQAEELSGLGKRKRKCKQVKYVEEDDDEFSGSEVSSDEREEAVEVAPQKTPRGRRPYRKRARDNSEPIPLMEVSSDEREEAVEVAPQRTPRGRRPYRKRARVNSEPIPLMEGEETSLWVLGFNEIERKAFLDTFKRYGAGNFDWKEYGHPLRRKTYDEINTYGVHFLKHIAENSNNDSPTFSDGVPKGDIVSAELLISMTLMMLVKEKCQFMDDHPTGPVFPDHIVKMFCLRRGPLSDEQHDRIIIRAVHK</sequence>
<dbReference type="Pfam" id="PF00271">
    <property type="entry name" value="Helicase_C"/>
    <property type="match status" value="1"/>
</dbReference>
<dbReference type="SMART" id="SM00490">
    <property type="entry name" value="HELICc"/>
    <property type="match status" value="1"/>
</dbReference>
<comment type="subcellular location">
    <subcellularLocation>
        <location evidence="1">Nucleus</location>
    </subcellularLocation>
</comment>
<dbReference type="InterPro" id="IPR009462">
    <property type="entry name" value="CHD_II_SANT-like"/>
</dbReference>
<dbReference type="CDD" id="cd18660">
    <property type="entry name" value="CD1_tandem"/>
    <property type="match status" value="1"/>
</dbReference>
<feature type="compositionally biased region" description="Basic residues" evidence="7">
    <location>
        <begin position="890"/>
        <end position="900"/>
    </location>
</feature>
<dbReference type="SMART" id="SM00298">
    <property type="entry name" value="CHROMO"/>
    <property type="match status" value="2"/>
</dbReference>
<accession>A0ABM1QKL6</accession>
<evidence type="ECO:0000256" key="2">
    <source>
        <dbReference type="ARBA" id="ARBA00022737"/>
    </source>
</evidence>
<dbReference type="GeneID" id="104727627"/>
<dbReference type="PROSITE" id="PS51192">
    <property type="entry name" value="HELICASE_ATP_BIND_1"/>
    <property type="match status" value="1"/>
</dbReference>
<evidence type="ECO:0000256" key="1">
    <source>
        <dbReference type="ARBA" id="ARBA00004123"/>
    </source>
</evidence>
<evidence type="ECO:0000259" key="10">
    <source>
        <dbReference type="PROSITE" id="PS51194"/>
    </source>
</evidence>
<dbReference type="Pfam" id="PF00385">
    <property type="entry name" value="Chromo"/>
    <property type="match status" value="2"/>
</dbReference>
<proteinExistence type="predicted"/>
<dbReference type="SUPFAM" id="SSF54160">
    <property type="entry name" value="Chromo domain-like"/>
    <property type="match status" value="2"/>
</dbReference>
<keyword evidence="5" id="KW-0067">ATP-binding</keyword>